<evidence type="ECO:0000256" key="7">
    <source>
        <dbReference type="ARBA" id="ARBA00022927"/>
    </source>
</evidence>
<feature type="transmembrane region" description="Helical" evidence="10">
    <location>
        <begin position="19"/>
        <end position="37"/>
    </location>
</feature>
<evidence type="ECO:0000313" key="12">
    <source>
        <dbReference type="Proteomes" id="UP000266568"/>
    </source>
</evidence>
<organism evidence="11 12">
    <name type="scientific">Hephaestia caeni</name>
    <dbReference type="NCBI Taxonomy" id="645617"/>
    <lineage>
        <taxon>Bacteria</taxon>
        <taxon>Pseudomonadati</taxon>
        <taxon>Pseudomonadota</taxon>
        <taxon>Alphaproteobacteria</taxon>
        <taxon>Sphingomonadales</taxon>
        <taxon>Sphingomonadaceae</taxon>
        <taxon>Hephaestia</taxon>
    </lineage>
</organism>
<name>A0A397PHG9_9SPHN</name>
<dbReference type="OrthoDB" id="7432850at2"/>
<evidence type="ECO:0000256" key="8">
    <source>
        <dbReference type="ARBA" id="ARBA00022989"/>
    </source>
</evidence>
<keyword evidence="7" id="KW-0653">Protein transport</keyword>
<comment type="subcellular location">
    <subcellularLocation>
        <location evidence="1">Cell inner membrane</location>
        <topology evidence="1">Single-pass membrane protein</topology>
    </subcellularLocation>
</comment>
<evidence type="ECO:0000256" key="2">
    <source>
        <dbReference type="ARBA" id="ARBA00010637"/>
    </source>
</evidence>
<keyword evidence="8 10" id="KW-1133">Transmembrane helix</keyword>
<dbReference type="InterPro" id="IPR023229">
    <property type="entry name" value="T2SS_M_periplasmic_sf"/>
</dbReference>
<keyword evidence="6 10" id="KW-0812">Transmembrane</keyword>
<evidence type="ECO:0000256" key="5">
    <source>
        <dbReference type="ARBA" id="ARBA00022519"/>
    </source>
</evidence>
<dbReference type="InterPro" id="IPR007690">
    <property type="entry name" value="T2SS_GspM"/>
</dbReference>
<keyword evidence="4" id="KW-1003">Cell membrane</keyword>
<protein>
    <submittedName>
        <fullName evidence="11">Type II secretion system protein M (GspM)</fullName>
    </submittedName>
</protein>
<dbReference type="GO" id="GO:0005886">
    <property type="term" value="C:plasma membrane"/>
    <property type="evidence" value="ECO:0007669"/>
    <property type="project" value="UniProtKB-SubCell"/>
</dbReference>
<evidence type="ECO:0000256" key="9">
    <source>
        <dbReference type="ARBA" id="ARBA00023136"/>
    </source>
</evidence>
<evidence type="ECO:0000256" key="1">
    <source>
        <dbReference type="ARBA" id="ARBA00004377"/>
    </source>
</evidence>
<proteinExistence type="inferred from homology"/>
<accession>A0A397PHG9</accession>
<reference evidence="11 12" key="1">
    <citation type="submission" date="2018-08" db="EMBL/GenBank/DDBJ databases">
        <title>Genomic Encyclopedia of Type Strains, Phase IV (KMG-IV): sequencing the most valuable type-strain genomes for metagenomic binning, comparative biology and taxonomic classification.</title>
        <authorList>
            <person name="Goeker M."/>
        </authorList>
    </citation>
    <scope>NUCLEOTIDE SEQUENCE [LARGE SCALE GENOMIC DNA]</scope>
    <source>
        <strain evidence="11 12">DSM 25527</strain>
    </source>
</reference>
<dbReference type="RefSeq" id="WP_119034104.1">
    <property type="nucleotide sequence ID" value="NZ_QXDC01000002.1"/>
</dbReference>
<dbReference type="Pfam" id="PF04612">
    <property type="entry name" value="T2SSM"/>
    <property type="match status" value="1"/>
</dbReference>
<dbReference type="Gene3D" id="3.30.1360.100">
    <property type="entry name" value="General secretion pathway protein M, EpsM"/>
    <property type="match status" value="1"/>
</dbReference>
<evidence type="ECO:0000313" key="11">
    <source>
        <dbReference type="EMBL" id="RIA45574.1"/>
    </source>
</evidence>
<dbReference type="SUPFAM" id="SSF103054">
    <property type="entry name" value="General secretion pathway protein M, EpsM"/>
    <property type="match status" value="1"/>
</dbReference>
<comment type="caution">
    <text evidence="11">The sequence shown here is derived from an EMBL/GenBank/DDBJ whole genome shotgun (WGS) entry which is preliminary data.</text>
</comment>
<evidence type="ECO:0000256" key="4">
    <source>
        <dbReference type="ARBA" id="ARBA00022475"/>
    </source>
</evidence>
<dbReference type="GO" id="GO:0015628">
    <property type="term" value="P:protein secretion by the type II secretion system"/>
    <property type="evidence" value="ECO:0007669"/>
    <property type="project" value="InterPro"/>
</dbReference>
<dbReference type="GO" id="GO:0015627">
    <property type="term" value="C:type II protein secretion system complex"/>
    <property type="evidence" value="ECO:0007669"/>
    <property type="project" value="InterPro"/>
</dbReference>
<evidence type="ECO:0000256" key="10">
    <source>
        <dbReference type="SAM" id="Phobius"/>
    </source>
</evidence>
<keyword evidence="5" id="KW-0997">Cell inner membrane</keyword>
<dbReference type="Proteomes" id="UP000266568">
    <property type="component" value="Unassembled WGS sequence"/>
</dbReference>
<keyword evidence="3" id="KW-0813">Transport</keyword>
<gene>
    <name evidence="11" type="ORF">DFR49_0094</name>
</gene>
<comment type="similarity">
    <text evidence="2">Belongs to the GSP M family.</text>
</comment>
<evidence type="ECO:0000256" key="3">
    <source>
        <dbReference type="ARBA" id="ARBA00022448"/>
    </source>
</evidence>
<keyword evidence="12" id="KW-1185">Reference proteome</keyword>
<sequence length="158" mass="16531">MIASLHAWWIARAPREKRLIAAMVALMAIVILWLGVLRPVTRGLADAKAAHRVAIDRAAGVKAGLALLRHAAPRPPRIDGPLDQFIASSAAEAGFTLDGNTAAGPDTVSITIGAARAPALLAWLSTVEAKGLVIDSAAIQPGANRTVSARITVRRVTR</sequence>
<keyword evidence="9 10" id="KW-0472">Membrane</keyword>
<dbReference type="AlphaFoldDB" id="A0A397PHG9"/>
<dbReference type="EMBL" id="QXDC01000002">
    <property type="protein sequence ID" value="RIA45574.1"/>
    <property type="molecule type" value="Genomic_DNA"/>
</dbReference>
<evidence type="ECO:0000256" key="6">
    <source>
        <dbReference type="ARBA" id="ARBA00022692"/>
    </source>
</evidence>